<feature type="modified residue" description="Phosphohistidine" evidence="2">
    <location>
        <position position="70"/>
    </location>
</feature>
<evidence type="ECO:0000313" key="6">
    <source>
        <dbReference type="Proteomes" id="UP000586722"/>
    </source>
</evidence>
<dbReference type="SMART" id="SM00073">
    <property type="entry name" value="HPT"/>
    <property type="match status" value="1"/>
</dbReference>
<keyword evidence="1" id="KW-0902">Two-component regulatory system</keyword>
<feature type="region of interest" description="Disordered" evidence="3">
    <location>
        <begin position="1"/>
        <end position="21"/>
    </location>
</feature>
<keyword evidence="6" id="KW-1185">Reference proteome</keyword>
<accession>A0A7X5J8E2</accession>
<gene>
    <name evidence="5" type="ORF">GWI72_02560</name>
</gene>
<comment type="caution">
    <text evidence="5">The sequence shown here is derived from an EMBL/GenBank/DDBJ whole genome shotgun (WGS) entry which is preliminary data.</text>
</comment>
<dbReference type="GO" id="GO:0000160">
    <property type="term" value="P:phosphorelay signal transduction system"/>
    <property type="evidence" value="ECO:0007669"/>
    <property type="project" value="UniProtKB-KW"/>
</dbReference>
<sequence>MALAADEEAAFDRDRYGPTPPVRRAQLAEATFGNRDLEQEVLRLFLTQSQTLVCRLGDVEAAPERADLVHTLKGSARAIGADRLAGVCETVEAELRAGEAPAMLTLVSLVEEAQDYIRRVLLA</sequence>
<evidence type="ECO:0000256" key="2">
    <source>
        <dbReference type="PROSITE-ProRule" id="PRU00110"/>
    </source>
</evidence>
<keyword evidence="2" id="KW-0597">Phosphoprotein</keyword>
<evidence type="ECO:0000256" key="1">
    <source>
        <dbReference type="ARBA" id="ARBA00023012"/>
    </source>
</evidence>
<evidence type="ECO:0000256" key="3">
    <source>
        <dbReference type="SAM" id="MobiDB-lite"/>
    </source>
</evidence>
<reference evidence="6" key="1">
    <citation type="submission" date="2020-01" db="EMBL/GenBank/DDBJ databases">
        <authorList>
            <person name="Fang Y."/>
            <person name="Sun R."/>
            <person name="Nie L."/>
            <person name="He J."/>
            <person name="Hao L."/>
            <person name="Wang L."/>
            <person name="Su S."/>
            <person name="Lv E."/>
            <person name="Zhang Z."/>
            <person name="Xie R."/>
            <person name="Liu H."/>
        </authorList>
    </citation>
    <scope>NUCLEOTIDE SEQUENCE [LARGE SCALE GENOMIC DNA]</scope>
    <source>
        <strain evidence="6">XCT-53</strain>
    </source>
</reference>
<dbReference type="GO" id="GO:0004672">
    <property type="term" value="F:protein kinase activity"/>
    <property type="evidence" value="ECO:0007669"/>
    <property type="project" value="UniProtKB-ARBA"/>
</dbReference>
<dbReference type="InterPro" id="IPR008207">
    <property type="entry name" value="Sig_transdc_His_kin_Hpt_dom"/>
</dbReference>
<name>A0A7X5J8E2_9HYPH</name>
<dbReference type="RefSeq" id="WP_161707791.1">
    <property type="nucleotide sequence ID" value="NZ_JAABLQ010000001.1"/>
</dbReference>
<protein>
    <submittedName>
        <fullName evidence="5">Hpt domain-containing protein</fullName>
    </submittedName>
</protein>
<dbReference type="Proteomes" id="UP000586722">
    <property type="component" value="Unassembled WGS sequence"/>
</dbReference>
<proteinExistence type="predicted"/>
<dbReference type="EMBL" id="JAABLQ010000001">
    <property type="protein sequence ID" value="NBN77145.1"/>
    <property type="molecule type" value="Genomic_DNA"/>
</dbReference>
<dbReference type="CDD" id="cd00088">
    <property type="entry name" value="HPT"/>
    <property type="match status" value="1"/>
</dbReference>
<feature type="domain" description="HPt" evidence="4">
    <location>
        <begin position="30"/>
        <end position="123"/>
    </location>
</feature>
<dbReference type="Gene3D" id="1.20.120.160">
    <property type="entry name" value="HPT domain"/>
    <property type="match status" value="1"/>
</dbReference>
<organism evidence="5 6">
    <name type="scientific">Pannonibacter tanglangensis</name>
    <dbReference type="NCBI Taxonomy" id="2750084"/>
    <lineage>
        <taxon>Bacteria</taxon>
        <taxon>Pseudomonadati</taxon>
        <taxon>Pseudomonadota</taxon>
        <taxon>Alphaproteobacteria</taxon>
        <taxon>Hyphomicrobiales</taxon>
        <taxon>Stappiaceae</taxon>
        <taxon>Pannonibacter</taxon>
    </lineage>
</organism>
<dbReference type="Pfam" id="PF01627">
    <property type="entry name" value="Hpt"/>
    <property type="match status" value="1"/>
</dbReference>
<evidence type="ECO:0000313" key="5">
    <source>
        <dbReference type="EMBL" id="NBN77145.1"/>
    </source>
</evidence>
<dbReference type="InterPro" id="IPR036641">
    <property type="entry name" value="HPT_dom_sf"/>
</dbReference>
<dbReference type="PROSITE" id="PS50894">
    <property type="entry name" value="HPT"/>
    <property type="match status" value="1"/>
</dbReference>
<evidence type="ECO:0000259" key="4">
    <source>
        <dbReference type="PROSITE" id="PS50894"/>
    </source>
</evidence>
<dbReference type="AlphaFoldDB" id="A0A7X5J8E2"/>
<dbReference type="SUPFAM" id="SSF47226">
    <property type="entry name" value="Histidine-containing phosphotransfer domain, HPT domain"/>
    <property type="match status" value="1"/>
</dbReference>